<evidence type="ECO:0000256" key="7">
    <source>
        <dbReference type="ARBA" id="ARBA00023136"/>
    </source>
</evidence>
<dbReference type="InterPro" id="IPR052518">
    <property type="entry name" value="CHR_Transporter"/>
</dbReference>
<dbReference type="OrthoDB" id="556585at2"/>
<keyword evidence="7 8" id="KW-0472">Membrane</keyword>
<proteinExistence type="inferred from homology"/>
<dbReference type="AlphaFoldDB" id="A0A1H5F911"/>
<dbReference type="Pfam" id="PF02417">
    <property type="entry name" value="Chromate_transp"/>
    <property type="match status" value="1"/>
</dbReference>
<dbReference type="GO" id="GO:0005886">
    <property type="term" value="C:plasma membrane"/>
    <property type="evidence" value="ECO:0007669"/>
    <property type="project" value="UniProtKB-SubCell"/>
</dbReference>
<dbReference type="InterPro" id="IPR018181">
    <property type="entry name" value="Heat_shock_70_CS"/>
</dbReference>
<keyword evidence="6 8" id="KW-1133">Transmembrane helix</keyword>
<comment type="subcellular location">
    <subcellularLocation>
        <location evidence="1">Cell membrane</location>
        <topology evidence="1">Multi-pass membrane protein</topology>
    </subcellularLocation>
</comment>
<dbReference type="PANTHER" id="PTHR43663:SF1">
    <property type="entry name" value="CHROMATE TRANSPORTER"/>
    <property type="match status" value="1"/>
</dbReference>
<dbReference type="PROSITE" id="PS01036">
    <property type="entry name" value="HSP70_3"/>
    <property type="match status" value="1"/>
</dbReference>
<evidence type="ECO:0000256" key="4">
    <source>
        <dbReference type="ARBA" id="ARBA00022475"/>
    </source>
</evidence>
<dbReference type="PANTHER" id="PTHR43663">
    <property type="entry name" value="CHROMATE TRANSPORT PROTEIN-RELATED"/>
    <property type="match status" value="1"/>
</dbReference>
<accession>A0A1H5F911</accession>
<feature type="transmembrane region" description="Helical" evidence="8">
    <location>
        <begin position="141"/>
        <end position="170"/>
    </location>
</feature>
<comment type="similarity">
    <text evidence="2">Belongs to the chromate ion transporter (CHR) (TC 2.A.51) family.</text>
</comment>
<organism evidence="9 10">
    <name type="scientific">Bradyrhizobium erythrophlei</name>
    <dbReference type="NCBI Taxonomy" id="1437360"/>
    <lineage>
        <taxon>Bacteria</taxon>
        <taxon>Pseudomonadati</taxon>
        <taxon>Pseudomonadota</taxon>
        <taxon>Alphaproteobacteria</taxon>
        <taxon>Hyphomicrobiales</taxon>
        <taxon>Nitrobacteraceae</taxon>
        <taxon>Bradyrhizobium</taxon>
    </lineage>
</organism>
<protein>
    <submittedName>
        <fullName evidence="9">Chromate transporter</fullName>
    </submittedName>
</protein>
<evidence type="ECO:0000256" key="2">
    <source>
        <dbReference type="ARBA" id="ARBA00005262"/>
    </source>
</evidence>
<dbReference type="GO" id="GO:0015109">
    <property type="term" value="F:chromate transmembrane transporter activity"/>
    <property type="evidence" value="ECO:0007669"/>
    <property type="project" value="InterPro"/>
</dbReference>
<dbReference type="Proteomes" id="UP000198992">
    <property type="component" value="Unassembled WGS sequence"/>
</dbReference>
<gene>
    <name evidence="9" type="ORF">SAMN05444164_6560</name>
</gene>
<evidence type="ECO:0000313" key="9">
    <source>
        <dbReference type="EMBL" id="SED99886.1"/>
    </source>
</evidence>
<dbReference type="RefSeq" id="WP_092123869.1">
    <property type="nucleotide sequence ID" value="NZ_FNTH01000001.1"/>
</dbReference>
<dbReference type="InterPro" id="IPR003370">
    <property type="entry name" value="Chromate_transpt"/>
</dbReference>
<evidence type="ECO:0000256" key="6">
    <source>
        <dbReference type="ARBA" id="ARBA00022989"/>
    </source>
</evidence>
<keyword evidence="4" id="KW-1003">Cell membrane</keyword>
<evidence type="ECO:0000256" key="8">
    <source>
        <dbReference type="SAM" id="Phobius"/>
    </source>
</evidence>
<comment type="similarity">
    <text evidence="3">Belongs to the heat shock protein 70 family.</text>
</comment>
<reference evidence="9 10" key="1">
    <citation type="submission" date="2016-10" db="EMBL/GenBank/DDBJ databases">
        <authorList>
            <person name="de Groot N.N."/>
        </authorList>
    </citation>
    <scope>NUCLEOTIDE SEQUENCE [LARGE SCALE GENOMIC DNA]</scope>
    <source>
        <strain evidence="9 10">MT12</strain>
    </source>
</reference>
<evidence type="ECO:0000256" key="5">
    <source>
        <dbReference type="ARBA" id="ARBA00022692"/>
    </source>
</evidence>
<evidence type="ECO:0000256" key="1">
    <source>
        <dbReference type="ARBA" id="ARBA00004651"/>
    </source>
</evidence>
<sequence length="176" mass="18320">MTGTLVTLALIFAELSLLAFGGGNTILPEMQRQVVDIHHWMTAQEFGALFALAQAAPGPNMMVVPLVGWHVAGFSGVLVTSLAKFGPSSLVTGFALRLWERFKDRPWRRTVQAGLVPVTAGLVTASAIVITHASASSWGTILIAAIVAIATTTTRIHPLLALAAGAVLGLTGIGQA</sequence>
<evidence type="ECO:0000313" key="10">
    <source>
        <dbReference type="Proteomes" id="UP000198992"/>
    </source>
</evidence>
<evidence type="ECO:0000256" key="3">
    <source>
        <dbReference type="ARBA" id="ARBA00007381"/>
    </source>
</evidence>
<dbReference type="EMBL" id="FNTH01000001">
    <property type="protein sequence ID" value="SED99886.1"/>
    <property type="molecule type" value="Genomic_DNA"/>
</dbReference>
<keyword evidence="5 8" id="KW-0812">Transmembrane</keyword>
<name>A0A1H5F911_9BRAD</name>